<dbReference type="Proteomes" id="UP000789702">
    <property type="component" value="Unassembled WGS sequence"/>
</dbReference>
<gene>
    <name evidence="1" type="ORF">DHETER_LOCUS5886</name>
</gene>
<sequence>NKPAIMRAYKAADASNDGYVQLEEFGRLIDLLHYYNELYEIFQKLDVDHDRRITFEEFKKGHKLINLEGLSDEELKEEFNKIDINKGGLILFDEFCIYAAKRKLLKKDF</sequence>
<evidence type="ECO:0000313" key="2">
    <source>
        <dbReference type="Proteomes" id="UP000789702"/>
    </source>
</evidence>
<organism evidence="1 2">
    <name type="scientific">Dentiscutata heterogama</name>
    <dbReference type="NCBI Taxonomy" id="1316150"/>
    <lineage>
        <taxon>Eukaryota</taxon>
        <taxon>Fungi</taxon>
        <taxon>Fungi incertae sedis</taxon>
        <taxon>Mucoromycota</taxon>
        <taxon>Glomeromycotina</taxon>
        <taxon>Glomeromycetes</taxon>
        <taxon>Diversisporales</taxon>
        <taxon>Gigasporaceae</taxon>
        <taxon>Dentiscutata</taxon>
    </lineage>
</organism>
<keyword evidence="2" id="KW-1185">Reference proteome</keyword>
<name>A0ACA9M4R4_9GLOM</name>
<feature type="non-terminal residue" evidence="1">
    <location>
        <position position="1"/>
    </location>
</feature>
<reference evidence="1" key="1">
    <citation type="submission" date="2021-06" db="EMBL/GenBank/DDBJ databases">
        <authorList>
            <person name="Kallberg Y."/>
            <person name="Tangrot J."/>
            <person name="Rosling A."/>
        </authorList>
    </citation>
    <scope>NUCLEOTIDE SEQUENCE</scope>
    <source>
        <strain evidence="1">IL203A</strain>
    </source>
</reference>
<dbReference type="EMBL" id="CAJVPU010006945">
    <property type="protein sequence ID" value="CAG8566823.1"/>
    <property type="molecule type" value="Genomic_DNA"/>
</dbReference>
<accession>A0ACA9M4R4</accession>
<comment type="caution">
    <text evidence="1">The sequence shown here is derived from an EMBL/GenBank/DDBJ whole genome shotgun (WGS) entry which is preliminary data.</text>
</comment>
<evidence type="ECO:0000313" key="1">
    <source>
        <dbReference type="EMBL" id="CAG8566823.1"/>
    </source>
</evidence>
<protein>
    <submittedName>
        <fullName evidence="1">17384_t:CDS:1</fullName>
    </submittedName>
</protein>
<proteinExistence type="predicted"/>